<name>A0A1I8HR49_9PLAT</name>
<proteinExistence type="predicted"/>
<evidence type="ECO:0000313" key="1">
    <source>
        <dbReference type="Proteomes" id="UP000095280"/>
    </source>
</evidence>
<dbReference type="Proteomes" id="UP000095280">
    <property type="component" value="Unplaced"/>
</dbReference>
<keyword evidence="1" id="KW-1185">Reference proteome</keyword>
<reference evidence="2" key="1">
    <citation type="submission" date="2016-11" db="UniProtKB">
        <authorList>
            <consortium name="WormBaseParasite"/>
        </authorList>
    </citation>
    <scope>IDENTIFICATION</scope>
</reference>
<dbReference type="WBParaSite" id="maker-uti_cns_0007420-snap-gene-0.2-mRNA-1">
    <property type="protein sequence ID" value="maker-uti_cns_0007420-snap-gene-0.2-mRNA-1"/>
    <property type="gene ID" value="maker-uti_cns_0007420-snap-gene-0.2"/>
</dbReference>
<accession>A0A1I8HR49</accession>
<organism evidence="1 2">
    <name type="scientific">Macrostomum lignano</name>
    <dbReference type="NCBI Taxonomy" id="282301"/>
    <lineage>
        <taxon>Eukaryota</taxon>
        <taxon>Metazoa</taxon>
        <taxon>Spiralia</taxon>
        <taxon>Lophotrochozoa</taxon>
        <taxon>Platyhelminthes</taxon>
        <taxon>Rhabditophora</taxon>
        <taxon>Macrostomorpha</taxon>
        <taxon>Macrostomida</taxon>
        <taxon>Macrostomidae</taxon>
        <taxon>Macrostomum</taxon>
    </lineage>
</organism>
<evidence type="ECO:0000313" key="2">
    <source>
        <dbReference type="WBParaSite" id="maker-uti_cns_0007420-snap-gene-0.2-mRNA-1"/>
    </source>
</evidence>
<sequence>MQFASWLRLLLRRTAPGASWCGLHPAGSRCIVMPTE</sequence>
<protein>
    <submittedName>
        <fullName evidence="2">SPATA20</fullName>
    </submittedName>
</protein>
<dbReference type="AlphaFoldDB" id="A0A1I8HR49"/>